<evidence type="ECO:0000256" key="2">
    <source>
        <dbReference type="SAM" id="MobiDB-lite"/>
    </source>
</evidence>
<dbReference type="PANTHER" id="PTHR14095:SF0">
    <property type="entry name" value="MIP22305P"/>
    <property type="match status" value="1"/>
</dbReference>
<feature type="region of interest" description="Disordered" evidence="2">
    <location>
        <begin position="285"/>
        <end position="310"/>
    </location>
</feature>
<dbReference type="PROSITE" id="PS50222">
    <property type="entry name" value="EF_HAND_2"/>
    <property type="match status" value="1"/>
</dbReference>
<dbReference type="InterPro" id="IPR011992">
    <property type="entry name" value="EF-hand-dom_pair"/>
</dbReference>
<dbReference type="AlphaFoldDB" id="A0AAD5U7T0"/>
<evidence type="ECO:0000313" key="4">
    <source>
        <dbReference type="EMBL" id="KAJ3227577.1"/>
    </source>
</evidence>
<gene>
    <name evidence="4" type="primary">PPP2R3B</name>
    <name evidence="4" type="ORF">HK099_001426</name>
</gene>
<protein>
    <submittedName>
        <fullName evidence="4">Serine/threonine-protein phosphatase 2A regulatory subunit B'' subunit beta</fullName>
    </submittedName>
</protein>
<dbReference type="GO" id="GO:0000159">
    <property type="term" value="C:protein phosphatase type 2A complex"/>
    <property type="evidence" value="ECO:0007669"/>
    <property type="project" value="TreeGrafter"/>
</dbReference>
<keyword evidence="1" id="KW-0106">Calcium</keyword>
<dbReference type="EMBL" id="JADGJW010000014">
    <property type="protein sequence ID" value="KAJ3227577.1"/>
    <property type="molecule type" value="Genomic_DNA"/>
</dbReference>
<evidence type="ECO:0000259" key="3">
    <source>
        <dbReference type="PROSITE" id="PS50222"/>
    </source>
</evidence>
<dbReference type="Gene3D" id="1.10.238.10">
    <property type="entry name" value="EF-hand"/>
    <property type="match status" value="1"/>
</dbReference>
<dbReference type="SUPFAM" id="SSF47473">
    <property type="entry name" value="EF-hand"/>
    <property type="match status" value="1"/>
</dbReference>
<dbReference type="GO" id="GO:0005509">
    <property type="term" value="F:calcium ion binding"/>
    <property type="evidence" value="ECO:0007669"/>
    <property type="project" value="InterPro"/>
</dbReference>
<evidence type="ECO:0000313" key="5">
    <source>
        <dbReference type="Proteomes" id="UP001211065"/>
    </source>
</evidence>
<dbReference type="Proteomes" id="UP001211065">
    <property type="component" value="Unassembled WGS sequence"/>
</dbReference>
<dbReference type="PROSITE" id="PS00018">
    <property type="entry name" value="EF_HAND_1"/>
    <property type="match status" value="1"/>
</dbReference>
<sequence length="350" mass="42164">MLLPVETVILRTFFEKKNSQNKRMTLLEFKKSSFLPSIELLSNLKEDINLTRSIFSYKHYYVMYCRFWDLDLNHDMKINFQDFQYFNNSSLTRVMCNKIVKNFRSERGFRNRKVAFQDKSKIEAEVDDEFLTFGEFCFFLLCNEDKKKDTSIEFWFRCLDTDADGILSLYELKNFWEEQYERMLCINFPDPWLFDDFICVLIDLIKPNDPFKITILDLKKCKKNTELFLDMIFDIRKYEHHIKRNHPEFRDQDDIYICNSGSNIKIALDGWDKYAEKSYDEMMRVESRRRQTSNNSFSSNNSYNSSQEQNDYNLDNMEWSSNLYNGGWDDNEDHQHNSNEVVQDFTSTQA</sequence>
<feature type="domain" description="EF-hand" evidence="3">
    <location>
        <begin position="147"/>
        <end position="182"/>
    </location>
</feature>
<reference evidence="4" key="1">
    <citation type="submission" date="2020-05" db="EMBL/GenBank/DDBJ databases">
        <title>Phylogenomic resolution of chytrid fungi.</title>
        <authorList>
            <person name="Stajich J.E."/>
            <person name="Amses K."/>
            <person name="Simmons R."/>
            <person name="Seto K."/>
            <person name="Myers J."/>
            <person name="Bonds A."/>
            <person name="Quandt C.A."/>
            <person name="Barry K."/>
            <person name="Liu P."/>
            <person name="Grigoriev I."/>
            <person name="Longcore J.E."/>
            <person name="James T.Y."/>
        </authorList>
    </citation>
    <scope>NUCLEOTIDE SEQUENCE</scope>
    <source>
        <strain evidence="4">JEL0476</strain>
    </source>
</reference>
<dbReference type="GO" id="GO:0019888">
    <property type="term" value="F:protein phosphatase regulator activity"/>
    <property type="evidence" value="ECO:0007669"/>
    <property type="project" value="TreeGrafter"/>
</dbReference>
<feature type="compositionally biased region" description="Low complexity" evidence="2">
    <location>
        <begin position="292"/>
        <end position="310"/>
    </location>
</feature>
<dbReference type="InterPro" id="IPR018247">
    <property type="entry name" value="EF_Hand_1_Ca_BS"/>
</dbReference>
<evidence type="ECO:0000256" key="1">
    <source>
        <dbReference type="ARBA" id="ARBA00022837"/>
    </source>
</evidence>
<dbReference type="PANTHER" id="PTHR14095">
    <property type="entry name" value="PHOSPHATASE 2A REGULATORY SUBUNIT-RELATED"/>
    <property type="match status" value="1"/>
</dbReference>
<name>A0AAD5U7T0_9FUNG</name>
<dbReference type="Gene3D" id="1.10.238.220">
    <property type="match status" value="1"/>
</dbReference>
<accession>A0AAD5U7T0</accession>
<organism evidence="4 5">
    <name type="scientific">Clydaea vesicula</name>
    <dbReference type="NCBI Taxonomy" id="447962"/>
    <lineage>
        <taxon>Eukaryota</taxon>
        <taxon>Fungi</taxon>
        <taxon>Fungi incertae sedis</taxon>
        <taxon>Chytridiomycota</taxon>
        <taxon>Chytridiomycota incertae sedis</taxon>
        <taxon>Chytridiomycetes</taxon>
        <taxon>Lobulomycetales</taxon>
        <taxon>Lobulomycetaceae</taxon>
        <taxon>Clydaea</taxon>
    </lineage>
</organism>
<dbReference type="InterPro" id="IPR002048">
    <property type="entry name" value="EF_hand_dom"/>
</dbReference>
<comment type="caution">
    <text evidence="4">The sequence shown here is derived from an EMBL/GenBank/DDBJ whole genome shotgun (WGS) entry which is preliminary data.</text>
</comment>
<keyword evidence="5" id="KW-1185">Reference proteome</keyword>
<proteinExistence type="predicted"/>